<evidence type="ECO:0000313" key="3">
    <source>
        <dbReference type="Proteomes" id="UP000031928"/>
    </source>
</evidence>
<keyword evidence="1" id="KW-0472">Membrane</keyword>
<feature type="transmembrane region" description="Helical" evidence="1">
    <location>
        <begin position="85"/>
        <end position="105"/>
    </location>
</feature>
<dbReference type="RefSeq" id="WP_042620803.1">
    <property type="nucleotide sequence ID" value="NZ_CP007790.1"/>
</dbReference>
<feature type="transmembrane region" description="Helical" evidence="1">
    <location>
        <begin position="20"/>
        <end position="42"/>
    </location>
</feature>
<dbReference type="KEGG" id="cmq:B840_02415"/>
<keyword evidence="1" id="KW-1133">Transmembrane helix</keyword>
<dbReference type="Proteomes" id="UP000031928">
    <property type="component" value="Chromosome"/>
</dbReference>
<dbReference type="InterPro" id="IPR021385">
    <property type="entry name" value="DUF3017"/>
</dbReference>
<dbReference type="EMBL" id="CP007790">
    <property type="protein sequence ID" value="AJK68111.1"/>
    <property type="molecule type" value="Genomic_DNA"/>
</dbReference>
<reference evidence="2 3" key="1">
    <citation type="submission" date="2014-05" db="EMBL/GenBank/DDBJ databases">
        <title>Complete genome sequence of Corynebacterium marinum DSM 44953.</title>
        <authorList>
            <person name="Schaffert L."/>
            <person name="Albersmeier A."/>
            <person name="Kalinowski J."/>
            <person name="Ruckert C."/>
        </authorList>
    </citation>
    <scope>NUCLEOTIDE SEQUENCE [LARGE SCALE GENOMIC DNA]</scope>
    <source>
        <strain evidence="2 3">DSM 44953</strain>
    </source>
</reference>
<evidence type="ECO:0000313" key="2">
    <source>
        <dbReference type="EMBL" id="AJK68111.1"/>
    </source>
</evidence>
<organism evidence="2 3">
    <name type="scientific">Corynebacterium marinum DSM 44953</name>
    <dbReference type="NCBI Taxonomy" id="1224162"/>
    <lineage>
        <taxon>Bacteria</taxon>
        <taxon>Bacillati</taxon>
        <taxon>Actinomycetota</taxon>
        <taxon>Actinomycetes</taxon>
        <taxon>Mycobacteriales</taxon>
        <taxon>Corynebacteriaceae</taxon>
        <taxon>Corynebacterium</taxon>
    </lineage>
</organism>
<keyword evidence="1" id="KW-0812">Transmembrane</keyword>
<dbReference type="HOGENOM" id="CLU_152435_0_0_11"/>
<gene>
    <name evidence="2" type="ORF">B840_02415</name>
</gene>
<dbReference type="AlphaFoldDB" id="A0A0B6TTL9"/>
<protein>
    <recommendedName>
        <fullName evidence="4">DUF3017 domain-containing protein</fullName>
    </recommendedName>
</protein>
<evidence type="ECO:0008006" key="4">
    <source>
        <dbReference type="Google" id="ProtNLM"/>
    </source>
</evidence>
<dbReference type="STRING" id="1224162.B840_02415"/>
<proteinExistence type="predicted"/>
<name>A0A0B6TTL9_9CORY</name>
<feature type="transmembrane region" description="Helical" evidence="1">
    <location>
        <begin position="49"/>
        <end position="65"/>
    </location>
</feature>
<dbReference type="Pfam" id="PF11222">
    <property type="entry name" value="DUF3017"/>
    <property type="match status" value="1"/>
</dbReference>
<keyword evidence="3" id="KW-1185">Reference proteome</keyword>
<evidence type="ECO:0000256" key="1">
    <source>
        <dbReference type="SAM" id="Phobius"/>
    </source>
</evidence>
<sequence>MSKPLDNPHDLGAPPSRLPLWAQRAGMVVFLVGVVAAGGFAFTEHWRRATFALGVSLIWLAVVRVTCDSRVVGVFAVRSRRFDAIFTAVVGGAMAFLSASVDALGS</sequence>
<accession>A0A0B6TTL9</accession>